<reference evidence="2" key="1">
    <citation type="submission" date="2024-02" db="UniProtKB">
        <authorList>
            <consortium name="WormBaseParasite"/>
        </authorList>
    </citation>
    <scope>IDENTIFICATION</scope>
</reference>
<organism evidence="1 2">
    <name type="scientific">Mesorhabditis belari</name>
    <dbReference type="NCBI Taxonomy" id="2138241"/>
    <lineage>
        <taxon>Eukaryota</taxon>
        <taxon>Metazoa</taxon>
        <taxon>Ecdysozoa</taxon>
        <taxon>Nematoda</taxon>
        <taxon>Chromadorea</taxon>
        <taxon>Rhabditida</taxon>
        <taxon>Rhabditina</taxon>
        <taxon>Rhabditomorpha</taxon>
        <taxon>Rhabditoidea</taxon>
        <taxon>Rhabditidae</taxon>
        <taxon>Mesorhabditinae</taxon>
        <taxon>Mesorhabditis</taxon>
    </lineage>
</organism>
<keyword evidence="1" id="KW-1185">Reference proteome</keyword>
<name>A0AAF3FH84_9BILA</name>
<accession>A0AAF3FH84</accession>
<proteinExistence type="predicted"/>
<evidence type="ECO:0000313" key="2">
    <source>
        <dbReference type="WBParaSite" id="MBELARI_LOCUS6196"/>
    </source>
</evidence>
<protein>
    <submittedName>
        <fullName evidence="2">Uncharacterized protein</fullName>
    </submittedName>
</protein>
<dbReference type="WBParaSite" id="MBELARI_LOCUS6196">
    <property type="protein sequence ID" value="MBELARI_LOCUS6196"/>
    <property type="gene ID" value="MBELARI_LOCUS6196"/>
</dbReference>
<sequence>MLFSASNVHPSMHTSYIMSQSRSPLPSPKVSSARKVSTISSPACTPFGNNPQLELLLLSMLRGYECPCEEKVRLCAEISELNDFQKLDLIKFLREIAAVPAVEDNACKMLVCSPSQFCQAFDDGCCVQKLIQLWDRLYKEIIPTMEDILFPLADCLESFCIRSLLLQLFRDRVLRKCLEPIDYRIRELEPILFTLLMETDGTEGFEEFSTLAHKVMGAAEKVEMEPCFPTFSCTGPRRQMRKASSAEMVKMRSKTLPENKRKSVQWTDLRKSKTVSNF</sequence>
<evidence type="ECO:0000313" key="1">
    <source>
        <dbReference type="Proteomes" id="UP000887575"/>
    </source>
</evidence>
<dbReference type="Proteomes" id="UP000887575">
    <property type="component" value="Unassembled WGS sequence"/>
</dbReference>
<dbReference type="AlphaFoldDB" id="A0AAF3FH84"/>